<comment type="caution">
    <text evidence="1">The sequence shown here is derived from an EMBL/GenBank/DDBJ whole genome shotgun (WGS) entry which is preliminary data.</text>
</comment>
<dbReference type="EMBL" id="JASUBT010000021">
    <property type="protein sequence ID" value="MDL4937518.1"/>
    <property type="molecule type" value="Genomic_DNA"/>
</dbReference>
<proteinExistence type="predicted"/>
<name>A0ABD4ZXN7_ENTGA</name>
<sequence>MSKLNKVSINNGLFVDGTKINGLTDINIESSVDNVSAVTMKFYGIIDGLDNIQETYKFEAPKKPYKPSRKYRSR</sequence>
<evidence type="ECO:0008006" key="3">
    <source>
        <dbReference type="Google" id="ProtNLM"/>
    </source>
</evidence>
<protein>
    <recommendedName>
        <fullName evidence="3">Phage tail protein</fullName>
    </recommendedName>
</protein>
<organism evidence="1 2">
    <name type="scientific">Enterococcus gallinarum</name>
    <dbReference type="NCBI Taxonomy" id="1353"/>
    <lineage>
        <taxon>Bacteria</taxon>
        <taxon>Bacillati</taxon>
        <taxon>Bacillota</taxon>
        <taxon>Bacilli</taxon>
        <taxon>Lactobacillales</taxon>
        <taxon>Enterococcaceae</taxon>
        <taxon>Enterococcus</taxon>
    </lineage>
</organism>
<accession>A0ABD4ZXN7</accession>
<gene>
    <name evidence="1" type="ORF">QRX88_17595</name>
</gene>
<dbReference type="RefSeq" id="WP_103299980.1">
    <property type="nucleotide sequence ID" value="NZ_CP078505.1"/>
</dbReference>
<dbReference type="AlphaFoldDB" id="A0ABD4ZXN7"/>
<dbReference type="Proteomes" id="UP001241571">
    <property type="component" value="Unassembled WGS sequence"/>
</dbReference>
<evidence type="ECO:0000313" key="1">
    <source>
        <dbReference type="EMBL" id="MDL4937518.1"/>
    </source>
</evidence>
<evidence type="ECO:0000313" key="2">
    <source>
        <dbReference type="Proteomes" id="UP001241571"/>
    </source>
</evidence>
<reference evidence="1 2" key="1">
    <citation type="submission" date="2023-06" db="EMBL/GenBank/DDBJ databases">
        <title>Acute promotion of culturable opportunistic pathogens and persistent increase of antibiotic resistance following antibiotic exposure in mouse gut microbiota.</title>
        <authorList>
            <person name="Li L."/>
            <person name="Wang B."/>
            <person name="Sun Y."/>
            <person name="Wang M."/>
            <person name="Xu H."/>
        </authorList>
    </citation>
    <scope>NUCLEOTIDE SEQUENCE [LARGE SCALE GENOMIC DNA]</scope>
    <source>
        <strain evidence="1 2">CRI2_2</strain>
    </source>
</reference>